<comment type="similarity">
    <text evidence="2">Belongs to the NPC2 family.</text>
</comment>
<organism evidence="5 6">
    <name type="scientific">Anopheles albimanus</name>
    <name type="common">New world malaria mosquito</name>
    <dbReference type="NCBI Taxonomy" id="7167"/>
    <lineage>
        <taxon>Eukaryota</taxon>
        <taxon>Metazoa</taxon>
        <taxon>Ecdysozoa</taxon>
        <taxon>Arthropoda</taxon>
        <taxon>Hexapoda</taxon>
        <taxon>Insecta</taxon>
        <taxon>Pterygota</taxon>
        <taxon>Neoptera</taxon>
        <taxon>Endopterygota</taxon>
        <taxon>Diptera</taxon>
        <taxon>Nematocera</taxon>
        <taxon>Culicoidea</taxon>
        <taxon>Culicidae</taxon>
        <taxon>Anophelinae</taxon>
        <taxon>Anopheles</taxon>
    </lineage>
</organism>
<dbReference type="SUPFAM" id="SSF81296">
    <property type="entry name" value="E set domains"/>
    <property type="match status" value="1"/>
</dbReference>
<proteinExistence type="inferred from homology"/>
<name>A0A182FR20_ANOAL</name>
<dbReference type="EnsemblMetazoa" id="AALB008995-RA">
    <property type="protein sequence ID" value="AALB008995-PA"/>
    <property type="gene ID" value="AALB008995"/>
</dbReference>
<dbReference type="STRING" id="7167.A0A182FR20"/>
<evidence type="ECO:0000256" key="2">
    <source>
        <dbReference type="ARBA" id="ARBA00006370"/>
    </source>
</evidence>
<keyword evidence="6" id="KW-1185">Reference proteome</keyword>
<evidence type="ECO:0000313" key="5">
    <source>
        <dbReference type="EnsemblMetazoa" id="AALB008995-PA"/>
    </source>
</evidence>
<dbReference type="Gene3D" id="2.60.40.770">
    <property type="match status" value="1"/>
</dbReference>
<dbReference type="VEuPathDB" id="VectorBase:AALB20_036626"/>
<dbReference type="Pfam" id="PF02221">
    <property type="entry name" value="E1_DerP2_DerF2"/>
    <property type="match status" value="1"/>
</dbReference>
<sequence length="155" mass="16986">MWRPTVLLVSLVVFTGLTEGLQTRPCSNGQPQPSLVMIADCCEMPCNMVRGTEEQMLIQFDSPFNSKTLRYEKVSTILGVIAPYPLPEELSNTCNWLSGASCPIAQGQKITATFNCPILPIYPLVSVSNEISVIDEEGRVVACFVYDGQLVPAQN</sequence>
<reference evidence="5" key="2">
    <citation type="submission" date="2022-08" db="UniProtKB">
        <authorList>
            <consortium name="EnsemblMetazoa"/>
        </authorList>
    </citation>
    <scope>IDENTIFICATION</scope>
    <source>
        <strain evidence="5">STECLA/ALBI9_A</strain>
    </source>
</reference>
<comment type="subcellular location">
    <subcellularLocation>
        <location evidence="1">Secreted</location>
    </subcellularLocation>
</comment>
<dbReference type="OrthoDB" id="6489092at2759"/>
<evidence type="ECO:0000313" key="6">
    <source>
        <dbReference type="Proteomes" id="UP000069272"/>
    </source>
</evidence>
<keyword evidence="3" id="KW-0964">Secreted</keyword>
<feature type="domain" description="MD-2-related lipid-recognition" evidence="4">
    <location>
        <begin position="23"/>
        <end position="148"/>
    </location>
</feature>
<dbReference type="AlphaFoldDB" id="A0A182FR20"/>
<evidence type="ECO:0000256" key="3">
    <source>
        <dbReference type="ARBA" id="ARBA00022525"/>
    </source>
</evidence>
<dbReference type="GeneID" id="118457053"/>
<reference evidence="5 6" key="1">
    <citation type="journal article" date="2017" name="G3 (Bethesda)">
        <title>The Physical Genome Mapping of Anopheles albimanus Corrected Scaffold Misassemblies and Identified Interarm Rearrangements in Genus Anopheles.</title>
        <authorList>
            <person name="Artemov G.N."/>
            <person name="Peery A.N."/>
            <person name="Jiang X."/>
            <person name="Tu Z."/>
            <person name="Stegniy V.N."/>
            <person name="Sharakhova M.V."/>
            <person name="Sharakhov I.V."/>
        </authorList>
    </citation>
    <scope>NUCLEOTIDE SEQUENCE [LARGE SCALE GENOMIC DNA]</scope>
    <source>
        <strain evidence="5 6">ALBI9_A</strain>
    </source>
</reference>
<dbReference type="Proteomes" id="UP000069272">
    <property type="component" value="Chromosome 2R"/>
</dbReference>
<dbReference type="FunFam" id="2.60.40.770:FF:000001">
    <property type="entry name" value="NPC intracellular cholesterol transporter 2"/>
    <property type="match status" value="1"/>
</dbReference>
<dbReference type="KEGG" id="aali:118457053"/>
<dbReference type="InterPro" id="IPR003172">
    <property type="entry name" value="ML_dom"/>
</dbReference>
<dbReference type="SMART" id="SM00737">
    <property type="entry name" value="ML"/>
    <property type="match status" value="1"/>
</dbReference>
<dbReference type="RefSeq" id="XP_035774195.1">
    <property type="nucleotide sequence ID" value="XM_035918302.1"/>
</dbReference>
<evidence type="ECO:0000256" key="1">
    <source>
        <dbReference type="ARBA" id="ARBA00004613"/>
    </source>
</evidence>
<dbReference type="VEuPathDB" id="VectorBase:AALB008995"/>
<dbReference type="InterPro" id="IPR014756">
    <property type="entry name" value="Ig_E-set"/>
</dbReference>
<accession>A0A182FR20</accession>
<dbReference type="GO" id="GO:0005576">
    <property type="term" value="C:extracellular region"/>
    <property type="evidence" value="ECO:0007669"/>
    <property type="project" value="UniProtKB-SubCell"/>
</dbReference>
<evidence type="ECO:0000259" key="4">
    <source>
        <dbReference type="SMART" id="SM00737"/>
    </source>
</evidence>
<protein>
    <submittedName>
        <fullName evidence="5">ML domain-containing protein</fullName>
    </submittedName>
</protein>